<proteinExistence type="inferred from homology"/>
<dbReference type="InterPro" id="IPR051715">
    <property type="entry name" value="Intimin-Invasin_domain"/>
</dbReference>
<sequence length="89" mass="8707">MTSTTAGTYLVTATVNGNATSRNTTFIADSSTAEITEANLVIDPDGAAANGTAKNGVTAIVTDAQGNRVPNAAVSFTVAAGASITTLTG</sequence>
<feature type="domain" description="Big-1" evidence="2">
    <location>
        <begin position="37"/>
        <end position="89"/>
    </location>
</feature>
<organism evidence="3 4">
    <name type="scientific">Lelliottia nimipressuralis</name>
    <dbReference type="NCBI Taxonomy" id="69220"/>
    <lineage>
        <taxon>Bacteria</taxon>
        <taxon>Pseudomonadati</taxon>
        <taxon>Pseudomonadota</taxon>
        <taxon>Gammaproteobacteria</taxon>
        <taxon>Enterobacterales</taxon>
        <taxon>Enterobacteriaceae</taxon>
        <taxon>Lelliottia</taxon>
    </lineage>
</organism>
<comment type="caution">
    <text evidence="3">The sequence shown here is derived from an EMBL/GenBank/DDBJ whole genome shotgun (WGS) entry which is preliminary data.</text>
</comment>
<dbReference type="SUPFAM" id="SSF49373">
    <property type="entry name" value="Invasin/intimin cell-adhesion fragments"/>
    <property type="match status" value="1"/>
</dbReference>
<name>A0ABY3NXH6_9ENTR</name>
<dbReference type="EMBL" id="VTFR01000042">
    <property type="protein sequence ID" value="TYT24692.1"/>
    <property type="molecule type" value="Genomic_DNA"/>
</dbReference>
<feature type="non-terminal residue" evidence="3">
    <location>
        <position position="89"/>
    </location>
</feature>
<evidence type="ECO:0000259" key="2">
    <source>
        <dbReference type="PROSITE" id="PS51127"/>
    </source>
</evidence>
<feature type="domain" description="Big-1" evidence="2">
    <location>
        <begin position="1"/>
        <end position="27"/>
    </location>
</feature>
<dbReference type="InterPro" id="IPR003344">
    <property type="entry name" value="Big_1_dom"/>
</dbReference>
<keyword evidence="4" id="KW-1185">Reference proteome</keyword>
<evidence type="ECO:0000313" key="4">
    <source>
        <dbReference type="Proteomes" id="UP000323910"/>
    </source>
</evidence>
<dbReference type="Gene3D" id="2.60.40.10">
    <property type="entry name" value="Immunoglobulins"/>
    <property type="match status" value="1"/>
</dbReference>
<evidence type="ECO:0000256" key="1">
    <source>
        <dbReference type="ARBA" id="ARBA00010116"/>
    </source>
</evidence>
<dbReference type="Proteomes" id="UP000323910">
    <property type="component" value="Unassembled WGS sequence"/>
</dbReference>
<dbReference type="PANTHER" id="PTHR39576:SF2">
    <property type="entry name" value="ATTACHING AND EFFACING PROTEIN HOMOLOG-RELATED"/>
    <property type="match status" value="1"/>
</dbReference>
<gene>
    <name evidence="3" type="ORF">FZO59_22270</name>
</gene>
<dbReference type="InterPro" id="IPR013783">
    <property type="entry name" value="Ig-like_fold"/>
</dbReference>
<evidence type="ECO:0000313" key="3">
    <source>
        <dbReference type="EMBL" id="TYT24692.1"/>
    </source>
</evidence>
<dbReference type="PANTHER" id="PTHR39576">
    <property type="entry name" value="ATTACHING AND EFFACING PROTEIN HOMOLOG-RELATED-RELATED"/>
    <property type="match status" value="1"/>
</dbReference>
<comment type="similarity">
    <text evidence="1">Belongs to the intimin/invasin family.</text>
</comment>
<dbReference type="PROSITE" id="PS51127">
    <property type="entry name" value="BIG1"/>
    <property type="match status" value="2"/>
</dbReference>
<protein>
    <recommendedName>
        <fullName evidence="2">Big-1 domain-containing protein</fullName>
    </recommendedName>
</protein>
<reference evidence="3 4" key="1">
    <citation type="submission" date="2019-08" db="EMBL/GenBank/DDBJ databases">
        <title>The draft genome of Lelliottia nimipressuralis strain CICC 24156.</title>
        <authorList>
            <person name="Wu W."/>
            <person name="Feng Y."/>
            <person name="Zong Z."/>
        </authorList>
    </citation>
    <scope>NUCLEOTIDE SEQUENCE [LARGE SCALE GENOMIC DNA]</scope>
    <source>
        <strain evidence="3 4">CICC 24156</strain>
    </source>
</reference>
<dbReference type="RefSeq" id="WP_149045048.1">
    <property type="nucleotide sequence ID" value="NZ_VTFR01000042.1"/>
</dbReference>
<accession>A0ABY3NXH6</accession>
<dbReference type="Pfam" id="PF02369">
    <property type="entry name" value="Big_1"/>
    <property type="match status" value="1"/>
</dbReference>
<dbReference type="InterPro" id="IPR008964">
    <property type="entry name" value="Invasin/intimin_cell_adhesion"/>
</dbReference>